<dbReference type="AlphaFoldDB" id="A0A314ZR85"/>
<evidence type="ECO:0000313" key="2">
    <source>
        <dbReference type="Proteomes" id="UP000250321"/>
    </source>
</evidence>
<protein>
    <submittedName>
        <fullName evidence="1">Uncharacterized protein</fullName>
    </submittedName>
</protein>
<dbReference type="Proteomes" id="UP000250321">
    <property type="component" value="Unassembled WGS sequence"/>
</dbReference>
<accession>A0A314ZR85</accession>
<evidence type="ECO:0000313" key="1">
    <source>
        <dbReference type="EMBL" id="PQQ20873.1"/>
    </source>
</evidence>
<reference evidence="1 2" key="1">
    <citation type="submission" date="2018-02" db="EMBL/GenBank/DDBJ databases">
        <title>Draft genome of wild Prunus yedoensis var. nudiflora.</title>
        <authorList>
            <person name="Baek S."/>
            <person name="Kim J.-H."/>
            <person name="Choi K."/>
            <person name="Kim G.-B."/>
            <person name="Cho A."/>
            <person name="Jang H."/>
            <person name="Shin C.-H."/>
            <person name="Yu H.-J."/>
            <person name="Mun J.-H."/>
        </authorList>
    </citation>
    <scope>NUCLEOTIDE SEQUENCE [LARGE SCALE GENOMIC DNA]</scope>
    <source>
        <strain evidence="2">cv. Jeju island</strain>
        <tissue evidence="1">Leaf</tissue>
    </source>
</reference>
<dbReference type="EMBL" id="PJQY01000024">
    <property type="protein sequence ID" value="PQQ20873.1"/>
    <property type="molecule type" value="Genomic_DNA"/>
</dbReference>
<comment type="caution">
    <text evidence="1">The sequence shown here is derived from an EMBL/GenBank/DDBJ whole genome shotgun (WGS) entry which is preliminary data.</text>
</comment>
<gene>
    <name evidence="1" type="ORF">Pyn_22197</name>
</gene>
<organism evidence="1 2">
    <name type="scientific">Prunus yedoensis var. nudiflora</name>
    <dbReference type="NCBI Taxonomy" id="2094558"/>
    <lineage>
        <taxon>Eukaryota</taxon>
        <taxon>Viridiplantae</taxon>
        <taxon>Streptophyta</taxon>
        <taxon>Embryophyta</taxon>
        <taxon>Tracheophyta</taxon>
        <taxon>Spermatophyta</taxon>
        <taxon>Magnoliopsida</taxon>
        <taxon>eudicotyledons</taxon>
        <taxon>Gunneridae</taxon>
        <taxon>Pentapetalae</taxon>
        <taxon>rosids</taxon>
        <taxon>fabids</taxon>
        <taxon>Rosales</taxon>
        <taxon>Rosaceae</taxon>
        <taxon>Amygdaloideae</taxon>
        <taxon>Amygdaleae</taxon>
        <taxon>Prunus</taxon>
    </lineage>
</organism>
<proteinExistence type="predicted"/>
<sequence>MLLNFILYILGPGAEKRPLPFFVQRLLVQLEHGYQHYIGFEGHKEAVNSLSGKAMAL</sequence>
<keyword evidence="2" id="KW-1185">Reference proteome</keyword>
<name>A0A314ZR85_PRUYE</name>